<gene>
    <name evidence="1" type="ORF">CVT26_004198</name>
</gene>
<reference evidence="1 2" key="1">
    <citation type="journal article" date="2018" name="Evol. Lett.">
        <title>Horizontal gene cluster transfer increased hallucinogenic mushroom diversity.</title>
        <authorList>
            <person name="Reynolds H.T."/>
            <person name="Vijayakumar V."/>
            <person name="Gluck-Thaler E."/>
            <person name="Korotkin H.B."/>
            <person name="Matheny P.B."/>
            <person name="Slot J.C."/>
        </authorList>
    </citation>
    <scope>NUCLEOTIDE SEQUENCE [LARGE SCALE GENOMIC DNA]</scope>
    <source>
        <strain evidence="1 2">SRW20</strain>
    </source>
</reference>
<dbReference type="Proteomes" id="UP000284706">
    <property type="component" value="Unassembled WGS sequence"/>
</dbReference>
<dbReference type="Pfam" id="PF18759">
    <property type="entry name" value="Plavaka"/>
    <property type="match status" value="2"/>
</dbReference>
<proteinExistence type="predicted"/>
<sequence length="388" mass="43785">MDEDKSGGHPGIFSPQKSAPNDLPSYMWDWKVAQWAKLRGVGSTAFSDLLAIDGVCEALKSSFKNLEQLNKIVNSKLPGRPEFKHHEVIIGGEVLEFYSRDPLECLEALWGDPEFLYHDMQTANWWWSVQKEVQSVTRHENITIVSIIISSDKTQLTQFRDGALRRCYSILAAYVGDYPEQILVGLVKNGRCPICPAPPDKLQDLDSILEPLSMESILQALNTIDEGAAEFVKACSEAGIKPVQCVFWKNLPFVYIYHSITPDILHQLYQGLLKHLILWIRAICGDAEIDISQFLLALVADIRLPNGHSAQLVRSVHAVHDFIDLARYPIHSAETLDQMDNALQFFHANRGVFISLGVRAHFNIPKLHTIGHYQQLIIHYGTVDTKYS</sequence>
<name>A0A409WU15_9AGAR</name>
<evidence type="ECO:0000313" key="1">
    <source>
        <dbReference type="EMBL" id="PPQ81967.1"/>
    </source>
</evidence>
<dbReference type="EMBL" id="NHYE01004806">
    <property type="protein sequence ID" value="PPQ81967.1"/>
    <property type="molecule type" value="Genomic_DNA"/>
</dbReference>
<comment type="caution">
    <text evidence="1">The sequence shown here is derived from an EMBL/GenBank/DDBJ whole genome shotgun (WGS) entry which is preliminary data.</text>
</comment>
<organism evidence="1 2">
    <name type="scientific">Gymnopilus dilepis</name>
    <dbReference type="NCBI Taxonomy" id="231916"/>
    <lineage>
        <taxon>Eukaryota</taxon>
        <taxon>Fungi</taxon>
        <taxon>Dikarya</taxon>
        <taxon>Basidiomycota</taxon>
        <taxon>Agaricomycotina</taxon>
        <taxon>Agaricomycetes</taxon>
        <taxon>Agaricomycetidae</taxon>
        <taxon>Agaricales</taxon>
        <taxon>Agaricineae</taxon>
        <taxon>Hymenogastraceae</taxon>
        <taxon>Gymnopilus</taxon>
    </lineage>
</organism>
<dbReference type="OrthoDB" id="2576233at2759"/>
<dbReference type="InParanoid" id="A0A409WU15"/>
<protein>
    <submittedName>
        <fullName evidence="1">Uncharacterized protein</fullName>
    </submittedName>
</protein>
<dbReference type="InterPro" id="IPR041078">
    <property type="entry name" value="Plavaka"/>
</dbReference>
<dbReference type="AlphaFoldDB" id="A0A409WU15"/>
<accession>A0A409WU15</accession>
<evidence type="ECO:0000313" key="2">
    <source>
        <dbReference type="Proteomes" id="UP000284706"/>
    </source>
</evidence>
<keyword evidence="2" id="KW-1185">Reference proteome</keyword>